<accession>A0ABQ9FUR5</accession>
<sequence length="192" mass="21816">MTTYSCPSQFTYPGHRTMIGEKCYEFILFHPADWVHAREDCHKKGGYLVTINNIQEEKLLTHYIQSTQYGGKGVWIGLNDLQREGSHQATSPSSTVNTMNGCPSQTTYPGNQTTSGTKCYEYILFYPADWEHARNDCSKKGGNLVTIESKQEENLLTHYIQSTQYGGKGVWIGLNDLQYKDHFVWDSGRKGI</sequence>
<dbReference type="Gene3D" id="3.10.100.10">
    <property type="entry name" value="Mannose-Binding Protein A, subunit A"/>
    <property type="match status" value="2"/>
</dbReference>
<feature type="domain" description="C-type lectin" evidence="2">
    <location>
        <begin position="19"/>
        <end position="119"/>
    </location>
</feature>
<evidence type="ECO:0000256" key="1">
    <source>
        <dbReference type="SAM" id="MobiDB-lite"/>
    </source>
</evidence>
<dbReference type="Pfam" id="PF00059">
    <property type="entry name" value="Lectin_C"/>
    <property type="match status" value="2"/>
</dbReference>
<dbReference type="InterPro" id="IPR001304">
    <property type="entry name" value="C-type_lectin-like"/>
</dbReference>
<dbReference type="EMBL" id="JARBDR010000141">
    <property type="protein sequence ID" value="KAJ8320491.1"/>
    <property type="molecule type" value="Genomic_DNA"/>
</dbReference>
<evidence type="ECO:0000313" key="4">
    <source>
        <dbReference type="Proteomes" id="UP001217089"/>
    </source>
</evidence>
<organism evidence="3 4">
    <name type="scientific">Tegillarca granosa</name>
    <name type="common">Malaysian cockle</name>
    <name type="synonym">Anadara granosa</name>
    <dbReference type="NCBI Taxonomy" id="220873"/>
    <lineage>
        <taxon>Eukaryota</taxon>
        <taxon>Metazoa</taxon>
        <taxon>Spiralia</taxon>
        <taxon>Lophotrochozoa</taxon>
        <taxon>Mollusca</taxon>
        <taxon>Bivalvia</taxon>
        <taxon>Autobranchia</taxon>
        <taxon>Pteriomorphia</taxon>
        <taxon>Arcoida</taxon>
        <taxon>Arcoidea</taxon>
        <taxon>Arcidae</taxon>
        <taxon>Tegillarca</taxon>
    </lineage>
</organism>
<gene>
    <name evidence="3" type="ORF">KUTeg_002078</name>
</gene>
<dbReference type="PANTHER" id="PTHR45710:SF26">
    <property type="entry name" value="RH26557P"/>
    <property type="match status" value="1"/>
</dbReference>
<dbReference type="InterPro" id="IPR016187">
    <property type="entry name" value="CTDL_fold"/>
</dbReference>
<evidence type="ECO:0000313" key="3">
    <source>
        <dbReference type="EMBL" id="KAJ8320491.1"/>
    </source>
</evidence>
<reference evidence="3 4" key="1">
    <citation type="submission" date="2022-12" db="EMBL/GenBank/DDBJ databases">
        <title>Chromosome-level genome of Tegillarca granosa.</title>
        <authorList>
            <person name="Kim J."/>
        </authorList>
    </citation>
    <scope>NUCLEOTIDE SEQUENCE [LARGE SCALE GENOMIC DNA]</scope>
    <source>
        <strain evidence="3">Teg-2019</strain>
        <tissue evidence="3">Adductor muscle</tissue>
    </source>
</reference>
<proteinExistence type="predicted"/>
<comment type="caution">
    <text evidence="3">The sequence shown here is derived from an EMBL/GenBank/DDBJ whole genome shotgun (WGS) entry which is preliminary data.</text>
</comment>
<dbReference type="PANTHER" id="PTHR45710">
    <property type="entry name" value="C-TYPE LECTIN DOMAIN-CONTAINING PROTEIN 180"/>
    <property type="match status" value="1"/>
</dbReference>
<dbReference type="SMART" id="SM00034">
    <property type="entry name" value="CLECT"/>
    <property type="match status" value="1"/>
</dbReference>
<feature type="compositionally biased region" description="Polar residues" evidence="1">
    <location>
        <begin position="87"/>
        <end position="104"/>
    </location>
</feature>
<evidence type="ECO:0000259" key="2">
    <source>
        <dbReference type="PROSITE" id="PS50041"/>
    </source>
</evidence>
<protein>
    <recommendedName>
        <fullName evidence="2">C-type lectin domain-containing protein</fullName>
    </recommendedName>
</protein>
<dbReference type="InterPro" id="IPR050828">
    <property type="entry name" value="C-type_lectin/matrix_domain"/>
</dbReference>
<dbReference type="InterPro" id="IPR016186">
    <property type="entry name" value="C-type_lectin-like/link_sf"/>
</dbReference>
<dbReference type="Proteomes" id="UP001217089">
    <property type="component" value="Unassembled WGS sequence"/>
</dbReference>
<dbReference type="SUPFAM" id="SSF56436">
    <property type="entry name" value="C-type lectin-like"/>
    <property type="match status" value="2"/>
</dbReference>
<dbReference type="CDD" id="cd00037">
    <property type="entry name" value="CLECT"/>
    <property type="match status" value="2"/>
</dbReference>
<feature type="domain" description="C-type lectin" evidence="2">
    <location>
        <begin position="115"/>
        <end position="192"/>
    </location>
</feature>
<keyword evidence="4" id="KW-1185">Reference proteome</keyword>
<feature type="region of interest" description="Disordered" evidence="1">
    <location>
        <begin position="85"/>
        <end position="104"/>
    </location>
</feature>
<dbReference type="PROSITE" id="PS50041">
    <property type="entry name" value="C_TYPE_LECTIN_2"/>
    <property type="match status" value="2"/>
</dbReference>
<name>A0ABQ9FUR5_TEGGR</name>